<name>F3QM87_9BURK</name>
<organism evidence="1 2">
    <name type="scientific">Parasutterella excrementihominis YIT 11859</name>
    <dbReference type="NCBI Taxonomy" id="762966"/>
    <lineage>
        <taxon>Bacteria</taxon>
        <taxon>Pseudomonadati</taxon>
        <taxon>Pseudomonadota</taxon>
        <taxon>Betaproteobacteria</taxon>
        <taxon>Burkholderiales</taxon>
        <taxon>Sutterellaceae</taxon>
        <taxon>Parasutterella</taxon>
    </lineage>
</organism>
<dbReference type="InterPro" id="IPR010982">
    <property type="entry name" value="Lambda_DNA-bd_dom_sf"/>
</dbReference>
<sequence length="144" mass="16318">MEFSMFTYPAKITKDGDFFLVSFRDFYGNEPVTQGQTYEEALSMASDWLLSEATIALDDKEKLPKASPAKKGEVLIRMPLSAQIKLRLLYEMIDQSVSGSELARRMNIKRPSVQNIIKADHATKIDTLQRAFNALGKELVVELR</sequence>
<proteinExistence type="predicted"/>
<dbReference type="InterPro" id="IPR035069">
    <property type="entry name" value="TTHA1013/TTHA0281-like"/>
</dbReference>
<accession>F3QM87</accession>
<dbReference type="AlphaFoldDB" id="F3QM87"/>
<evidence type="ECO:0000313" key="1">
    <source>
        <dbReference type="EMBL" id="EGG52288.1"/>
    </source>
</evidence>
<keyword evidence="2" id="KW-1185">Reference proteome</keyword>
<dbReference type="Gene3D" id="1.10.260.40">
    <property type="entry name" value="lambda repressor-like DNA-binding domains"/>
    <property type="match status" value="1"/>
</dbReference>
<dbReference type="EMBL" id="AFBP01000071">
    <property type="protein sequence ID" value="EGG52288.1"/>
    <property type="molecule type" value="Genomic_DNA"/>
</dbReference>
<dbReference type="GO" id="GO:0003677">
    <property type="term" value="F:DNA binding"/>
    <property type="evidence" value="ECO:0007669"/>
    <property type="project" value="InterPro"/>
</dbReference>
<comment type="caution">
    <text evidence="1">The sequence shown here is derived from an EMBL/GenBank/DDBJ whole genome shotgun (WGS) entry which is preliminary data.</text>
</comment>
<dbReference type="SUPFAM" id="SSF47413">
    <property type="entry name" value="lambda repressor-like DNA-binding domains"/>
    <property type="match status" value="1"/>
</dbReference>
<dbReference type="Proteomes" id="UP000005156">
    <property type="component" value="Unassembled WGS sequence"/>
</dbReference>
<dbReference type="HOGENOM" id="CLU_140890_2_0_4"/>
<dbReference type="SUPFAM" id="SSF143100">
    <property type="entry name" value="TTHA1013/TTHA0281-like"/>
    <property type="match status" value="1"/>
</dbReference>
<dbReference type="eggNOG" id="COG1598">
    <property type="taxonomic scope" value="Bacteria"/>
</dbReference>
<gene>
    <name evidence="1" type="ORF">HMPREF9439_02064</name>
</gene>
<reference evidence="1 2" key="1">
    <citation type="submission" date="2011-02" db="EMBL/GenBank/DDBJ databases">
        <authorList>
            <person name="Weinstock G."/>
            <person name="Sodergren E."/>
            <person name="Clifton S."/>
            <person name="Fulton L."/>
            <person name="Fulton B."/>
            <person name="Courtney L."/>
            <person name="Fronick C."/>
            <person name="Harrison M."/>
            <person name="Strong C."/>
            <person name="Farmer C."/>
            <person name="Delahaunty K."/>
            <person name="Markovic C."/>
            <person name="Hall O."/>
            <person name="Minx P."/>
            <person name="Tomlinson C."/>
            <person name="Mitreva M."/>
            <person name="Hou S."/>
            <person name="Chen J."/>
            <person name="Wollam A."/>
            <person name="Pepin K.H."/>
            <person name="Johnson M."/>
            <person name="Bhonagiri V."/>
            <person name="Zhang X."/>
            <person name="Suruliraj S."/>
            <person name="Warren W."/>
            <person name="Chinwalla A."/>
            <person name="Mardis E.R."/>
            <person name="Wilson R.K."/>
        </authorList>
    </citation>
    <scope>NUCLEOTIDE SEQUENCE [LARGE SCALE GENOMIC DNA]</scope>
    <source>
        <strain evidence="1 2">YIT 11859</strain>
    </source>
</reference>
<protein>
    <submittedName>
        <fullName evidence="1">Toxin-antitoxin system, antitoxin component, HicB family</fullName>
    </submittedName>
</protein>
<evidence type="ECO:0000313" key="2">
    <source>
        <dbReference type="Proteomes" id="UP000005156"/>
    </source>
</evidence>
<dbReference type="CDD" id="cd00093">
    <property type="entry name" value="HTH_XRE"/>
    <property type="match status" value="1"/>
</dbReference>
<dbReference type="InterPro" id="IPR001387">
    <property type="entry name" value="Cro/C1-type_HTH"/>
</dbReference>
<dbReference type="Gene3D" id="3.30.160.250">
    <property type="match status" value="1"/>
</dbReference>